<reference evidence="2" key="1">
    <citation type="journal article" date="2023" name="Genome Biol. Evol.">
        <title>First Whole Genome Sequence and Flow Cytometry Genome Size Data for the Lichen-Forming Fungus Ramalina farinacea (Ascomycota).</title>
        <authorList>
            <person name="Llewellyn T."/>
            <person name="Mian S."/>
            <person name="Hill R."/>
            <person name="Leitch I.J."/>
            <person name="Gaya E."/>
        </authorList>
    </citation>
    <scope>NUCLEOTIDE SEQUENCE</scope>
    <source>
        <strain evidence="2">LIQ254RAFAR</strain>
    </source>
</reference>
<proteinExistence type="predicted"/>
<dbReference type="AlphaFoldDB" id="A0AA43QU09"/>
<protein>
    <submittedName>
        <fullName evidence="2">Uncharacterized protein</fullName>
    </submittedName>
</protein>
<accession>A0AA43QU09</accession>
<keyword evidence="1" id="KW-0472">Membrane</keyword>
<dbReference type="Proteomes" id="UP001161017">
    <property type="component" value="Unassembled WGS sequence"/>
</dbReference>
<evidence type="ECO:0000256" key="1">
    <source>
        <dbReference type="SAM" id="Phobius"/>
    </source>
</evidence>
<keyword evidence="1" id="KW-0812">Transmembrane</keyword>
<comment type="caution">
    <text evidence="2">The sequence shown here is derived from an EMBL/GenBank/DDBJ whole genome shotgun (WGS) entry which is preliminary data.</text>
</comment>
<keyword evidence="3" id="KW-1185">Reference proteome</keyword>
<keyword evidence="1" id="KW-1133">Transmembrane helix</keyword>
<feature type="transmembrane region" description="Helical" evidence="1">
    <location>
        <begin position="216"/>
        <end position="238"/>
    </location>
</feature>
<dbReference type="EMBL" id="JAPUFD010000013">
    <property type="protein sequence ID" value="MDI1490868.1"/>
    <property type="molecule type" value="Genomic_DNA"/>
</dbReference>
<sequence>MTESFTLHRTLFPRLHLAEVEDQSWCPPWLREHTHKALSRTWRLPISRTLGSPAEQACSVLIDQLGGLQRASEYTYVDACAGAGGPTPHIEHRMNELLRQRGLGEADFVLTDLWPDVEAWKGIVRANPQGRVRYVEQPVDATKAVRIVGKGQGKECRMFNLSFHHFDDPVAEQVLESAVASADAFVIFELTHRTLPALLNTTFIILSPFITTLRDFWWSPMYLLLTYIIPIIPLFYFIDGYVSCARGRTANETWRLLTRRSGLTLREWEQKNGWDIKSGQQLVIPPFGTLYWYVGVKR</sequence>
<gene>
    <name evidence="2" type="ORF">OHK93_002073</name>
</gene>
<name>A0AA43QU09_9LECA</name>
<evidence type="ECO:0000313" key="3">
    <source>
        <dbReference type="Proteomes" id="UP001161017"/>
    </source>
</evidence>
<organism evidence="2 3">
    <name type="scientific">Ramalina farinacea</name>
    <dbReference type="NCBI Taxonomy" id="258253"/>
    <lineage>
        <taxon>Eukaryota</taxon>
        <taxon>Fungi</taxon>
        <taxon>Dikarya</taxon>
        <taxon>Ascomycota</taxon>
        <taxon>Pezizomycotina</taxon>
        <taxon>Lecanoromycetes</taxon>
        <taxon>OSLEUM clade</taxon>
        <taxon>Lecanoromycetidae</taxon>
        <taxon>Lecanorales</taxon>
        <taxon>Lecanorineae</taxon>
        <taxon>Ramalinaceae</taxon>
        <taxon>Ramalina</taxon>
    </lineage>
</organism>
<evidence type="ECO:0000313" key="2">
    <source>
        <dbReference type="EMBL" id="MDI1490868.1"/>
    </source>
</evidence>